<accession>A0ABP8V148</accession>
<sequence>MHRPFIVSLDSTVFANQQSAEDAPLQESVKYNHATESITTVSTSAIGHLLSRCQPRFFINRSFYTAVADAYGEHAVKEAFNAYYHEAYSHHHTVITQQDAEHLLQAARAIDQGVWANH</sequence>
<dbReference type="RefSeq" id="WP_345195692.1">
    <property type="nucleotide sequence ID" value="NZ_BAABFL010000277.1"/>
</dbReference>
<evidence type="ECO:0000313" key="1">
    <source>
        <dbReference type="EMBL" id="GAA4649719.1"/>
    </source>
</evidence>
<evidence type="ECO:0000313" key="2">
    <source>
        <dbReference type="Proteomes" id="UP001500604"/>
    </source>
</evidence>
<dbReference type="Proteomes" id="UP001500604">
    <property type="component" value="Unassembled WGS sequence"/>
</dbReference>
<protein>
    <submittedName>
        <fullName evidence="1">Uncharacterized protein</fullName>
    </submittedName>
</protein>
<comment type="caution">
    <text evidence="1">The sequence shown here is derived from an EMBL/GenBank/DDBJ whole genome shotgun (WGS) entry which is preliminary data.</text>
</comment>
<keyword evidence="2" id="KW-1185">Reference proteome</keyword>
<proteinExistence type="predicted"/>
<gene>
    <name evidence="1" type="ORF">GCM10023116_19990</name>
</gene>
<dbReference type="EMBL" id="BAABFL010000277">
    <property type="protein sequence ID" value="GAA4649719.1"/>
    <property type="molecule type" value="Genomic_DNA"/>
</dbReference>
<reference evidence="2" key="1">
    <citation type="journal article" date="2019" name="Int. J. Syst. Evol. Microbiol.">
        <title>The Global Catalogue of Microorganisms (GCM) 10K type strain sequencing project: providing services to taxonomists for standard genome sequencing and annotation.</title>
        <authorList>
            <consortium name="The Broad Institute Genomics Platform"/>
            <consortium name="The Broad Institute Genome Sequencing Center for Infectious Disease"/>
            <person name="Wu L."/>
            <person name="Ma J."/>
        </authorList>
    </citation>
    <scope>NUCLEOTIDE SEQUENCE [LARGE SCALE GENOMIC DNA]</scope>
    <source>
        <strain evidence="2">JCM 17805</strain>
    </source>
</reference>
<organism evidence="1 2">
    <name type="scientific">Kistimonas scapharcae</name>
    <dbReference type="NCBI Taxonomy" id="1036133"/>
    <lineage>
        <taxon>Bacteria</taxon>
        <taxon>Pseudomonadati</taxon>
        <taxon>Pseudomonadota</taxon>
        <taxon>Gammaproteobacteria</taxon>
        <taxon>Oceanospirillales</taxon>
        <taxon>Endozoicomonadaceae</taxon>
        <taxon>Kistimonas</taxon>
    </lineage>
</organism>
<name>A0ABP8V148_9GAMM</name>